<dbReference type="Proteomes" id="UP000607653">
    <property type="component" value="Unassembled WGS sequence"/>
</dbReference>
<name>A0A822YQJ3_NELNU</name>
<gene>
    <name evidence="1" type="ORF">HUJ06_010339</name>
</gene>
<dbReference type="AlphaFoldDB" id="A0A822YQJ3"/>
<proteinExistence type="predicted"/>
<evidence type="ECO:0000313" key="2">
    <source>
        <dbReference type="Proteomes" id="UP000607653"/>
    </source>
</evidence>
<accession>A0A822YQJ3</accession>
<keyword evidence="2" id="KW-1185">Reference proteome</keyword>
<organism evidence="1 2">
    <name type="scientific">Nelumbo nucifera</name>
    <name type="common">Sacred lotus</name>
    <dbReference type="NCBI Taxonomy" id="4432"/>
    <lineage>
        <taxon>Eukaryota</taxon>
        <taxon>Viridiplantae</taxon>
        <taxon>Streptophyta</taxon>
        <taxon>Embryophyta</taxon>
        <taxon>Tracheophyta</taxon>
        <taxon>Spermatophyta</taxon>
        <taxon>Magnoliopsida</taxon>
        <taxon>Proteales</taxon>
        <taxon>Nelumbonaceae</taxon>
        <taxon>Nelumbo</taxon>
    </lineage>
</organism>
<evidence type="ECO:0000313" key="1">
    <source>
        <dbReference type="EMBL" id="DAD31488.1"/>
    </source>
</evidence>
<protein>
    <submittedName>
        <fullName evidence="1">Uncharacterized protein</fullName>
    </submittedName>
</protein>
<dbReference type="EMBL" id="DUZY01000003">
    <property type="protein sequence ID" value="DAD31488.1"/>
    <property type="molecule type" value="Genomic_DNA"/>
</dbReference>
<reference evidence="1 2" key="1">
    <citation type="journal article" date="2020" name="Mol. Biol. Evol.">
        <title>Distinct Expression and Methylation Patterns for Genes with Different Fates following a Single Whole-Genome Duplication in Flowering Plants.</title>
        <authorList>
            <person name="Shi T."/>
            <person name="Rahmani R.S."/>
            <person name="Gugger P.F."/>
            <person name="Wang M."/>
            <person name="Li H."/>
            <person name="Zhang Y."/>
            <person name="Li Z."/>
            <person name="Wang Q."/>
            <person name="Van de Peer Y."/>
            <person name="Marchal K."/>
            <person name="Chen J."/>
        </authorList>
    </citation>
    <scope>NUCLEOTIDE SEQUENCE [LARGE SCALE GENOMIC DNA]</scope>
    <source>
        <tissue evidence="1">Leaf</tissue>
    </source>
</reference>
<comment type="caution">
    <text evidence="1">The sequence shown here is derived from an EMBL/GenBank/DDBJ whole genome shotgun (WGS) entry which is preliminary data.</text>
</comment>
<sequence length="33" mass="3792">MFSKYISLQSKRVMDLYNTIPFGNKLLTPSKVA</sequence>